<proteinExistence type="predicted"/>
<dbReference type="EMBL" id="CCYA01000269">
    <property type="protein sequence ID" value="CEH17978.1"/>
    <property type="molecule type" value="Genomic_DNA"/>
</dbReference>
<organism evidence="2 3">
    <name type="scientific">Ceraceosorus bombacis</name>
    <dbReference type="NCBI Taxonomy" id="401625"/>
    <lineage>
        <taxon>Eukaryota</taxon>
        <taxon>Fungi</taxon>
        <taxon>Dikarya</taxon>
        <taxon>Basidiomycota</taxon>
        <taxon>Ustilaginomycotina</taxon>
        <taxon>Exobasidiomycetes</taxon>
        <taxon>Ceraceosorales</taxon>
        <taxon>Ceraceosoraceae</taxon>
        <taxon>Ceraceosorus</taxon>
    </lineage>
</organism>
<reference evidence="2 3" key="1">
    <citation type="submission" date="2014-09" db="EMBL/GenBank/DDBJ databases">
        <authorList>
            <person name="Magalhaes I.L.F."/>
            <person name="Oliveira U."/>
            <person name="Santos F.R."/>
            <person name="Vidigal T.H.D.A."/>
            <person name="Brescovit A.D."/>
            <person name="Santos A.J."/>
        </authorList>
    </citation>
    <scope>NUCLEOTIDE SEQUENCE [LARGE SCALE GENOMIC DNA]</scope>
</reference>
<dbReference type="AlphaFoldDB" id="A0A0N7LAZ7"/>
<accession>A0A0N7LAZ7</accession>
<keyword evidence="3" id="KW-1185">Reference proteome</keyword>
<dbReference type="Proteomes" id="UP000054845">
    <property type="component" value="Unassembled WGS sequence"/>
</dbReference>
<name>A0A0N7LAZ7_9BASI</name>
<evidence type="ECO:0000313" key="3">
    <source>
        <dbReference type="Proteomes" id="UP000054845"/>
    </source>
</evidence>
<feature type="chain" id="PRO_5006015220" description="Secreted protein" evidence="1">
    <location>
        <begin position="23"/>
        <end position="127"/>
    </location>
</feature>
<keyword evidence="1" id="KW-0732">Signal</keyword>
<sequence length="127" mass="13920">MSAVYFLRVSKLLLLACMVGSAIPKMSKPSWWMSKQVMLWNFTTGDKGCATVDAAATCWDNKCNFLGGSVEYNLFDATYDNKQMKDTPHAWAVCAQDASADFTAQVGAALGWKALSAECNNKNNCKE</sequence>
<protein>
    <recommendedName>
        <fullName evidence="4">Secreted protein</fullName>
    </recommendedName>
</protein>
<evidence type="ECO:0000256" key="1">
    <source>
        <dbReference type="SAM" id="SignalP"/>
    </source>
</evidence>
<evidence type="ECO:0008006" key="4">
    <source>
        <dbReference type="Google" id="ProtNLM"/>
    </source>
</evidence>
<evidence type="ECO:0000313" key="2">
    <source>
        <dbReference type="EMBL" id="CEH17978.1"/>
    </source>
</evidence>
<feature type="signal peptide" evidence="1">
    <location>
        <begin position="1"/>
        <end position="22"/>
    </location>
</feature>